<keyword evidence="4" id="KW-0249">Electron transport</keyword>
<accession>A0A2S6FCE9</accession>
<dbReference type="EMBL" id="NIRS01000012">
    <property type="protein sequence ID" value="PPK35107.1"/>
    <property type="molecule type" value="Genomic_DNA"/>
</dbReference>
<dbReference type="AlphaFoldDB" id="A0A2S6FCE9"/>
<dbReference type="GO" id="GO:0046872">
    <property type="term" value="F:metal ion binding"/>
    <property type="evidence" value="ECO:0007669"/>
    <property type="project" value="UniProtKB-KW"/>
</dbReference>
<evidence type="ECO:0000256" key="1">
    <source>
        <dbReference type="ARBA" id="ARBA00022448"/>
    </source>
</evidence>
<keyword evidence="7" id="KW-0732">Signal</keyword>
<comment type="caution">
    <text evidence="9">The sequence shown here is derived from an EMBL/GenBank/DDBJ whole genome shotgun (WGS) entry which is preliminary data.</text>
</comment>
<sequence length="127" mass="13333">MQTTIRGLALAILSSGFAMAHGISQAAECDASAGQQVFQTKCSACHALDESRVGPKLAAVVGRPIGSVPGFTYTAGLAVAKSTWNVEQLDQFLTAPAKKFPETAMAFGGLRKAEERQAVLCFLQTKS</sequence>
<evidence type="ECO:0000256" key="3">
    <source>
        <dbReference type="ARBA" id="ARBA00022723"/>
    </source>
</evidence>
<protein>
    <submittedName>
        <fullName evidence="9">Cytochrome C</fullName>
    </submittedName>
</protein>
<dbReference type="InterPro" id="IPR036909">
    <property type="entry name" value="Cyt_c-like_dom_sf"/>
</dbReference>
<dbReference type="PRINTS" id="PR00604">
    <property type="entry name" value="CYTCHRMECIAB"/>
</dbReference>
<dbReference type="Proteomes" id="UP000238541">
    <property type="component" value="Unassembled WGS sequence"/>
</dbReference>
<reference evidence="10" key="1">
    <citation type="submission" date="2017-06" db="EMBL/GenBank/DDBJ databases">
        <authorList>
            <person name="Furmanczyk E.M."/>
        </authorList>
    </citation>
    <scope>NUCLEOTIDE SEQUENCE [LARGE SCALE GENOMIC DNA]</scope>
    <source>
        <strain evidence="10">AP3_16</strain>
    </source>
</reference>
<name>A0A2S6FCE9_9PSED</name>
<evidence type="ECO:0000313" key="9">
    <source>
        <dbReference type="EMBL" id="PPK35107.1"/>
    </source>
</evidence>
<proteinExistence type="predicted"/>
<dbReference type="InterPro" id="IPR002327">
    <property type="entry name" value="Cyt_c_1A/1B"/>
</dbReference>
<dbReference type="GO" id="GO:0020037">
    <property type="term" value="F:heme binding"/>
    <property type="evidence" value="ECO:0007669"/>
    <property type="project" value="InterPro"/>
</dbReference>
<dbReference type="InterPro" id="IPR009056">
    <property type="entry name" value="Cyt_c-like_dom"/>
</dbReference>
<evidence type="ECO:0000256" key="5">
    <source>
        <dbReference type="ARBA" id="ARBA00023004"/>
    </source>
</evidence>
<feature type="chain" id="PRO_5015546605" evidence="7">
    <location>
        <begin position="21"/>
        <end position="127"/>
    </location>
</feature>
<evidence type="ECO:0000256" key="6">
    <source>
        <dbReference type="PROSITE-ProRule" id="PRU00433"/>
    </source>
</evidence>
<evidence type="ECO:0000259" key="8">
    <source>
        <dbReference type="PROSITE" id="PS51007"/>
    </source>
</evidence>
<feature type="domain" description="Cytochrome c" evidence="8">
    <location>
        <begin position="29"/>
        <end position="127"/>
    </location>
</feature>
<dbReference type="Pfam" id="PF00034">
    <property type="entry name" value="Cytochrom_C"/>
    <property type="match status" value="1"/>
</dbReference>
<dbReference type="GO" id="GO:0009055">
    <property type="term" value="F:electron transfer activity"/>
    <property type="evidence" value="ECO:0007669"/>
    <property type="project" value="InterPro"/>
</dbReference>
<evidence type="ECO:0000313" key="10">
    <source>
        <dbReference type="Proteomes" id="UP000238541"/>
    </source>
</evidence>
<dbReference type="Gene3D" id="1.10.760.10">
    <property type="entry name" value="Cytochrome c-like domain"/>
    <property type="match status" value="1"/>
</dbReference>
<keyword evidence="5 6" id="KW-0408">Iron</keyword>
<evidence type="ECO:0000256" key="2">
    <source>
        <dbReference type="ARBA" id="ARBA00022617"/>
    </source>
</evidence>
<gene>
    <name evidence="9" type="ORF">CD175_30215</name>
</gene>
<dbReference type="RefSeq" id="WP_104451625.1">
    <property type="nucleotide sequence ID" value="NZ_NIRS01000012.1"/>
</dbReference>
<feature type="signal peptide" evidence="7">
    <location>
        <begin position="1"/>
        <end position="20"/>
    </location>
</feature>
<organism evidence="9 10">
    <name type="scientific">Pseudomonas laurylsulfatiphila</name>
    <dbReference type="NCBI Taxonomy" id="2011015"/>
    <lineage>
        <taxon>Bacteria</taxon>
        <taxon>Pseudomonadati</taxon>
        <taxon>Pseudomonadota</taxon>
        <taxon>Gammaproteobacteria</taxon>
        <taxon>Pseudomonadales</taxon>
        <taxon>Pseudomonadaceae</taxon>
        <taxon>Pseudomonas</taxon>
    </lineage>
</organism>
<keyword evidence="1" id="KW-0813">Transport</keyword>
<dbReference type="PROSITE" id="PS51007">
    <property type="entry name" value="CYTC"/>
    <property type="match status" value="1"/>
</dbReference>
<dbReference type="PANTHER" id="PTHR11961">
    <property type="entry name" value="CYTOCHROME C"/>
    <property type="match status" value="1"/>
</dbReference>
<keyword evidence="10" id="KW-1185">Reference proteome</keyword>
<keyword evidence="2 6" id="KW-0349">Heme</keyword>
<evidence type="ECO:0000256" key="4">
    <source>
        <dbReference type="ARBA" id="ARBA00022982"/>
    </source>
</evidence>
<dbReference type="SUPFAM" id="SSF46626">
    <property type="entry name" value="Cytochrome c"/>
    <property type="match status" value="1"/>
</dbReference>
<keyword evidence="3 6" id="KW-0479">Metal-binding</keyword>
<evidence type="ECO:0000256" key="7">
    <source>
        <dbReference type="SAM" id="SignalP"/>
    </source>
</evidence>